<accession>A0A6N6RFE9</accession>
<gene>
    <name evidence="2" type="ORF">F8C67_12760</name>
</gene>
<comment type="caution">
    <text evidence="2">The sequence shown here is derived from an EMBL/GenBank/DDBJ whole genome shotgun (WGS) entry which is preliminary data.</text>
</comment>
<feature type="transmembrane region" description="Helical" evidence="1">
    <location>
        <begin position="18"/>
        <end position="36"/>
    </location>
</feature>
<proteinExistence type="predicted"/>
<evidence type="ECO:0000313" key="3">
    <source>
        <dbReference type="Proteomes" id="UP000468650"/>
    </source>
</evidence>
<feature type="transmembrane region" description="Helical" evidence="1">
    <location>
        <begin position="48"/>
        <end position="68"/>
    </location>
</feature>
<dbReference type="EMBL" id="WBVO01000012">
    <property type="protein sequence ID" value="KAB2807059.1"/>
    <property type="molecule type" value="Genomic_DNA"/>
</dbReference>
<dbReference type="RefSeq" id="WP_151668249.1">
    <property type="nucleotide sequence ID" value="NZ_WBVO01000012.1"/>
</dbReference>
<reference evidence="2 3" key="1">
    <citation type="submission" date="2019-09" db="EMBL/GenBank/DDBJ databases">
        <title>Genomes of family Cryomorphaceae.</title>
        <authorList>
            <person name="Bowman J.P."/>
        </authorList>
    </citation>
    <scope>NUCLEOTIDE SEQUENCE [LARGE SCALE GENOMIC DNA]</scope>
    <source>
        <strain evidence="2 3">LMG 25704</strain>
    </source>
</reference>
<sequence length="161" mass="18616">MEGRTLSQAIQRKIKLDIALYTVGVPIAIGVVLFVINYFKGKGFELKYIGPLVLIYSIQNLFIFYFELRERLYLTKERITGDSVTIKGLTIKNLLSKKSEVSTIELKLDKIESIKVRKSGKSRIVIVKFLNDEDLYERKKIVLIKDPRFPETQSSVLLERM</sequence>
<keyword evidence="1" id="KW-1133">Transmembrane helix</keyword>
<dbReference type="AlphaFoldDB" id="A0A6N6RFE9"/>
<keyword evidence="1" id="KW-0472">Membrane</keyword>
<dbReference type="Proteomes" id="UP000468650">
    <property type="component" value="Unassembled WGS sequence"/>
</dbReference>
<keyword evidence="3" id="KW-1185">Reference proteome</keyword>
<evidence type="ECO:0000256" key="1">
    <source>
        <dbReference type="SAM" id="Phobius"/>
    </source>
</evidence>
<evidence type="ECO:0000313" key="2">
    <source>
        <dbReference type="EMBL" id="KAB2807059.1"/>
    </source>
</evidence>
<name>A0A6N6RFE9_9FLAO</name>
<organism evidence="2 3">
    <name type="scientific">Phaeocystidibacter luteus</name>
    <dbReference type="NCBI Taxonomy" id="911197"/>
    <lineage>
        <taxon>Bacteria</taxon>
        <taxon>Pseudomonadati</taxon>
        <taxon>Bacteroidota</taxon>
        <taxon>Flavobacteriia</taxon>
        <taxon>Flavobacteriales</taxon>
        <taxon>Phaeocystidibacteraceae</taxon>
        <taxon>Phaeocystidibacter</taxon>
    </lineage>
</organism>
<protein>
    <submittedName>
        <fullName evidence="2">Uncharacterized protein</fullName>
    </submittedName>
</protein>
<keyword evidence="1" id="KW-0812">Transmembrane</keyword>